<name>A0AAQ3TY81_PASNO</name>
<evidence type="ECO:0000256" key="1">
    <source>
        <dbReference type="SAM" id="MobiDB-lite"/>
    </source>
</evidence>
<feature type="transmembrane region" description="Helical" evidence="2">
    <location>
        <begin position="130"/>
        <end position="151"/>
    </location>
</feature>
<evidence type="ECO:0000256" key="2">
    <source>
        <dbReference type="SAM" id="Phobius"/>
    </source>
</evidence>
<evidence type="ECO:0000313" key="4">
    <source>
        <dbReference type="Proteomes" id="UP001341281"/>
    </source>
</evidence>
<protein>
    <submittedName>
        <fullName evidence="3">Uncharacterized protein</fullName>
    </submittedName>
</protein>
<keyword evidence="2" id="KW-0812">Transmembrane</keyword>
<gene>
    <name evidence="3" type="ORF">U9M48_026795</name>
</gene>
<feature type="compositionally biased region" description="Basic and acidic residues" evidence="1">
    <location>
        <begin position="12"/>
        <end position="23"/>
    </location>
</feature>
<feature type="region of interest" description="Disordered" evidence="1">
    <location>
        <begin position="1"/>
        <end position="29"/>
    </location>
</feature>
<reference evidence="3 4" key="1">
    <citation type="submission" date="2024-02" db="EMBL/GenBank/DDBJ databases">
        <title>High-quality chromosome-scale genome assembly of Pensacola bahiagrass (Paspalum notatum Flugge var. saurae).</title>
        <authorList>
            <person name="Vega J.M."/>
            <person name="Podio M."/>
            <person name="Orjuela J."/>
            <person name="Siena L.A."/>
            <person name="Pessino S.C."/>
            <person name="Combes M.C."/>
            <person name="Mariac C."/>
            <person name="Albertini E."/>
            <person name="Pupilli F."/>
            <person name="Ortiz J.P.A."/>
            <person name="Leblanc O."/>
        </authorList>
    </citation>
    <scope>NUCLEOTIDE SEQUENCE [LARGE SCALE GENOMIC DNA]</scope>
    <source>
        <strain evidence="3">R1</strain>
        <tissue evidence="3">Leaf</tissue>
    </source>
</reference>
<dbReference type="Proteomes" id="UP001341281">
    <property type="component" value="Chromosome 06"/>
</dbReference>
<sequence length="157" mass="16705">MRKGAAVGSGRAPERRHASDPRLHGATLFPAPPRRVGPQALWPGDGAGAAAAGFGVGDRGGWVRSGFWSGAWSGNAGSEPPLMEFLWSVWLRISRFDVAAAVDSGDLLISFPCRCLCVMCDGDQVLAVEYAEWCALLVLILSTVVAFGVYVESDLKR</sequence>
<dbReference type="EMBL" id="CP144750">
    <property type="protein sequence ID" value="WVZ79187.1"/>
    <property type="molecule type" value="Genomic_DNA"/>
</dbReference>
<dbReference type="AlphaFoldDB" id="A0AAQ3TY81"/>
<accession>A0AAQ3TY81</accession>
<evidence type="ECO:0000313" key="3">
    <source>
        <dbReference type="EMBL" id="WVZ79187.1"/>
    </source>
</evidence>
<keyword evidence="2" id="KW-1133">Transmembrane helix</keyword>
<proteinExistence type="predicted"/>
<organism evidence="3 4">
    <name type="scientific">Paspalum notatum var. saurae</name>
    <dbReference type="NCBI Taxonomy" id="547442"/>
    <lineage>
        <taxon>Eukaryota</taxon>
        <taxon>Viridiplantae</taxon>
        <taxon>Streptophyta</taxon>
        <taxon>Embryophyta</taxon>
        <taxon>Tracheophyta</taxon>
        <taxon>Spermatophyta</taxon>
        <taxon>Magnoliopsida</taxon>
        <taxon>Liliopsida</taxon>
        <taxon>Poales</taxon>
        <taxon>Poaceae</taxon>
        <taxon>PACMAD clade</taxon>
        <taxon>Panicoideae</taxon>
        <taxon>Andropogonodae</taxon>
        <taxon>Paspaleae</taxon>
        <taxon>Paspalinae</taxon>
        <taxon>Paspalum</taxon>
    </lineage>
</organism>
<keyword evidence="4" id="KW-1185">Reference proteome</keyword>
<keyword evidence="2" id="KW-0472">Membrane</keyword>